<evidence type="ECO:0000256" key="1">
    <source>
        <dbReference type="SAM" id="MobiDB-lite"/>
    </source>
</evidence>
<sequence>MGRLPTRRRVLFFRFSNSHGYSSVSQLSLRRNFVPESKGTRRRILQSQGGGATTGGGEVSSGHNSQGGTGDRRLGLCGDRRPAATGDSRRHVDPIAPHVLESILMTHNSIRMSPKTRSNLVVEAAGNGMR</sequence>
<dbReference type="AlphaFoldDB" id="A0A5N6NLT2"/>
<evidence type="ECO:0000313" key="2">
    <source>
        <dbReference type="EMBL" id="KAD4982281.1"/>
    </source>
</evidence>
<dbReference type="Proteomes" id="UP000326396">
    <property type="component" value="Linkage Group LG18"/>
</dbReference>
<keyword evidence="3" id="KW-1185">Reference proteome</keyword>
<gene>
    <name evidence="2" type="ORF">E3N88_18952</name>
</gene>
<protein>
    <submittedName>
        <fullName evidence="2">Uncharacterized protein</fullName>
    </submittedName>
</protein>
<proteinExistence type="predicted"/>
<feature type="region of interest" description="Disordered" evidence="1">
    <location>
        <begin position="38"/>
        <end position="93"/>
    </location>
</feature>
<accession>A0A5N6NLT2</accession>
<dbReference type="EMBL" id="SZYD01000010">
    <property type="protein sequence ID" value="KAD4982281.1"/>
    <property type="molecule type" value="Genomic_DNA"/>
</dbReference>
<evidence type="ECO:0000313" key="3">
    <source>
        <dbReference type="Proteomes" id="UP000326396"/>
    </source>
</evidence>
<comment type="caution">
    <text evidence="2">The sequence shown here is derived from an EMBL/GenBank/DDBJ whole genome shotgun (WGS) entry which is preliminary data.</text>
</comment>
<name>A0A5N6NLT2_9ASTR</name>
<feature type="compositionally biased region" description="Gly residues" evidence="1">
    <location>
        <begin position="48"/>
        <end position="69"/>
    </location>
</feature>
<organism evidence="2 3">
    <name type="scientific">Mikania micrantha</name>
    <name type="common">bitter vine</name>
    <dbReference type="NCBI Taxonomy" id="192012"/>
    <lineage>
        <taxon>Eukaryota</taxon>
        <taxon>Viridiplantae</taxon>
        <taxon>Streptophyta</taxon>
        <taxon>Embryophyta</taxon>
        <taxon>Tracheophyta</taxon>
        <taxon>Spermatophyta</taxon>
        <taxon>Magnoliopsida</taxon>
        <taxon>eudicotyledons</taxon>
        <taxon>Gunneridae</taxon>
        <taxon>Pentapetalae</taxon>
        <taxon>asterids</taxon>
        <taxon>campanulids</taxon>
        <taxon>Asterales</taxon>
        <taxon>Asteraceae</taxon>
        <taxon>Asteroideae</taxon>
        <taxon>Heliantheae alliance</taxon>
        <taxon>Eupatorieae</taxon>
        <taxon>Mikania</taxon>
    </lineage>
</organism>
<reference evidence="2 3" key="1">
    <citation type="submission" date="2019-05" db="EMBL/GenBank/DDBJ databases">
        <title>Mikania micrantha, genome provides insights into the molecular mechanism of rapid growth.</title>
        <authorList>
            <person name="Liu B."/>
        </authorList>
    </citation>
    <scope>NUCLEOTIDE SEQUENCE [LARGE SCALE GENOMIC DNA]</scope>
    <source>
        <strain evidence="2">NLD-2019</strain>
        <tissue evidence="2">Leaf</tissue>
    </source>
</reference>
<feature type="compositionally biased region" description="Basic and acidic residues" evidence="1">
    <location>
        <begin position="70"/>
        <end position="93"/>
    </location>
</feature>